<name>A0ACB9FIQ5_ARCLA</name>
<dbReference type="Proteomes" id="UP001055879">
    <property type="component" value="Linkage Group LG01"/>
</dbReference>
<reference evidence="2" key="1">
    <citation type="journal article" date="2022" name="Mol. Ecol. Resour.">
        <title>The genomes of chicory, endive, great burdock and yacon provide insights into Asteraceae palaeo-polyploidization history and plant inulin production.</title>
        <authorList>
            <person name="Fan W."/>
            <person name="Wang S."/>
            <person name="Wang H."/>
            <person name="Wang A."/>
            <person name="Jiang F."/>
            <person name="Liu H."/>
            <person name="Zhao H."/>
            <person name="Xu D."/>
            <person name="Zhang Y."/>
        </authorList>
    </citation>
    <scope>NUCLEOTIDE SEQUENCE [LARGE SCALE GENOMIC DNA]</scope>
    <source>
        <strain evidence="2">cv. Niubang</strain>
    </source>
</reference>
<comment type="caution">
    <text evidence="1">The sequence shown here is derived from an EMBL/GenBank/DDBJ whole genome shotgun (WGS) entry which is preliminary data.</text>
</comment>
<evidence type="ECO:0000313" key="1">
    <source>
        <dbReference type="EMBL" id="KAI3771234.1"/>
    </source>
</evidence>
<accession>A0ACB9FIQ5</accession>
<sequence length="401" mass="44434">MAAIEAAKRIKKNADANKSLSHGEKEENQLYEATMFKPLVAAGIDNEGDNNNIQRRGRKRKMSNQVFDSTNSLLKFDYAAVNQRRESYNNSLAKNESILATVFCSPKQLQPVNGGMNYRESLIKFSKDLGPTARKVANRMLLGQGMMIYQARHRLPMSDTHQHPCFLDVGSINGSVRNTKTNQVGQSLTSFGGSNNTYANYIADYKGKNIMVDDGKNNGNKWNIDNLEILLGKMKGGVRICNKGNGSSENQDFGHGQVGINGNLQKNIDMIVDEKQEVWNASEVSRRNGQYNSCVYYPSTYLQPSRMVSSSLLGLDGGVMNLIPVVPPPLDHRSPPVQPPQPPEINNTVDVNDGFCLLEEMQLALATYMQMKDQESNVLYQDSLHLGHDLGNNQPPPPPGI</sequence>
<protein>
    <submittedName>
        <fullName evidence="1">Uncharacterized protein</fullName>
    </submittedName>
</protein>
<gene>
    <name evidence="1" type="ORF">L6452_02394</name>
</gene>
<dbReference type="EMBL" id="CM042047">
    <property type="protein sequence ID" value="KAI3771234.1"/>
    <property type="molecule type" value="Genomic_DNA"/>
</dbReference>
<reference evidence="1 2" key="2">
    <citation type="journal article" date="2022" name="Mol. Ecol. Resour.">
        <title>The genomes of chicory, endive, great burdock and yacon provide insights into Asteraceae paleo-polyploidization history and plant inulin production.</title>
        <authorList>
            <person name="Fan W."/>
            <person name="Wang S."/>
            <person name="Wang H."/>
            <person name="Wang A."/>
            <person name="Jiang F."/>
            <person name="Liu H."/>
            <person name="Zhao H."/>
            <person name="Xu D."/>
            <person name="Zhang Y."/>
        </authorList>
    </citation>
    <scope>NUCLEOTIDE SEQUENCE [LARGE SCALE GENOMIC DNA]</scope>
    <source>
        <strain evidence="2">cv. Niubang</strain>
    </source>
</reference>
<evidence type="ECO:0000313" key="2">
    <source>
        <dbReference type="Proteomes" id="UP001055879"/>
    </source>
</evidence>
<proteinExistence type="predicted"/>
<keyword evidence="2" id="KW-1185">Reference proteome</keyword>
<organism evidence="1 2">
    <name type="scientific">Arctium lappa</name>
    <name type="common">Greater burdock</name>
    <name type="synonym">Lappa major</name>
    <dbReference type="NCBI Taxonomy" id="4217"/>
    <lineage>
        <taxon>Eukaryota</taxon>
        <taxon>Viridiplantae</taxon>
        <taxon>Streptophyta</taxon>
        <taxon>Embryophyta</taxon>
        <taxon>Tracheophyta</taxon>
        <taxon>Spermatophyta</taxon>
        <taxon>Magnoliopsida</taxon>
        <taxon>eudicotyledons</taxon>
        <taxon>Gunneridae</taxon>
        <taxon>Pentapetalae</taxon>
        <taxon>asterids</taxon>
        <taxon>campanulids</taxon>
        <taxon>Asterales</taxon>
        <taxon>Asteraceae</taxon>
        <taxon>Carduoideae</taxon>
        <taxon>Cardueae</taxon>
        <taxon>Arctiinae</taxon>
        <taxon>Arctium</taxon>
    </lineage>
</organism>